<dbReference type="Pfam" id="PF00717">
    <property type="entry name" value="Peptidase_S24"/>
    <property type="match status" value="1"/>
</dbReference>
<dbReference type="Gene3D" id="2.10.109.10">
    <property type="entry name" value="Umud Fragment, subunit A"/>
    <property type="match status" value="1"/>
</dbReference>
<dbReference type="HOGENOM" id="CLU_074799_3_0_10"/>
<sequence length="276" mass="30568">MQFVDTLGISKRDFYAATGISRGTLESSTGITEDTIAKVFATYPDLSPMWVVLGKGEMLNNQNPGEKSCNLNCNPNCNPTEEKTEKSILGLDLGTSSLGLAVVNTPPSSSVCEPDIEYGRKVSVKLSKEQTRIPELLTEQTRTSVPFYNLPVSAGQLAVLESEIFHQTEPDGFVELSVFEGCEAVFPITGISMEPIISSGDWIGIKTIDNLSHSWEFLQTGAIYLIITREERMIKFIEKASDEDFIVCKSPNYSPFKIFKGDILKLYRVRACSKRL</sequence>
<dbReference type="InterPro" id="IPR039418">
    <property type="entry name" value="LexA-like"/>
</dbReference>
<organism evidence="2 3">
    <name type="scientific">Bacteroides cellulosilyticus CL02T12C19</name>
    <dbReference type="NCBI Taxonomy" id="997874"/>
    <lineage>
        <taxon>Bacteria</taxon>
        <taxon>Pseudomonadati</taxon>
        <taxon>Bacteroidota</taxon>
        <taxon>Bacteroidia</taxon>
        <taxon>Bacteroidales</taxon>
        <taxon>Bacteroidaceae</taxon>
        <taxon>Bacteroides</taxon>
    </lineage>
</organism>
<keyword evidence="3" id="KW-1185">Reference proteome</keyword>
<dbReference type="CDD" id="cd06529">
    <property type="entry name" value="S24_LexA-like"/>
    <property type="match status" value="1"/>
</dbReference>
<dbReference type="AlphaFoldDB" id="I9R525"/>
<evidence type="ECO:0000313" key="3">
    <source>
        <dbReference type="Proteomes" id="UP000003741"/>
    </source>
</evidence>
<dbReference type="SUPFAM" id="SSF51306">
    <property type="entry name" value="LexA/Signal peptidase"/>
    <property type="match status" value="1"/>
</dbReference>
<proteinExistence type="predicted"/>
<accession>I9R525</accession>
<name>I9R525_9BACE</name>
<comment type="caution">
    <text evidence="2">The sequence shown here is derived from an EMBL/GenBank/DDBJ whole genome shotgun (WGS) entry which is preliminary data.</text>
</comment>
<dbReference type="Proteomes" id="UP000003741">
    <property type="component" value="Unassembled WGS sequence"/>
</dbReference>
<feature type="domain" description="Peptidase S24/S26A/S26B/S26C" evidence="1">
    <location>
        <begin position="152"/>
        <end position="258"/>
    </location>
</feature>
<dbReference type="InterPro" id="IPR036286">
    <property type="entry name" value="LexA/Signal_pep-like_sf"/>
</dbReference>
<evidence type="ECO:0000259" key="1">
    <source>
        <dbReference type="Pfam" id="PF00717"/>
    </source>
</evidence>
<dbReference type="InterPro" id="IPR015927">
    <property type="entry name" value="Peptidase_S24_S26A/B/C"/>
</dbReference>
<dbReference type="PATRIC" id="fig|997874.3.peg.773"/>
<gene>
    <name evidence="2" type="ORF">HMPREF1062_00764</name>
</gene>
<evidence type="ECO:0000313" key="2">
    <source>
        <dbReference type="EMBL" id="EIY37083.1"/>
    </source>
</evidence>
<dbReference type="EMBL" id="AGXG01000015">
    <property type="protein sequence ID" value="EIY37083.1"/>
    <property type="molecule type" value="Genomic_DNA"/>
</dbReference>
<protein>
    <recommendedName>
        <fullName evidence="1">Peptidase S24/S26A/S26B/S26C domain-containing protein</fullName>
    </recommendedName>
</protein>
<reference evidence="2 3" key="1">
    <citation type="submission" date="2012-02" db="EMBL/GenBank/DDBJ databases">
        <title>The Genome Sequence of Bacteroides cellulosilyticus CL02T12C19.</title>
        <authorList>
            <consortium name="The Broad Institute Genome Sequencing Platform"/>
            <person name="Earl A."/>
            <person name="Ward D."/>
            <person name="Feldgarden M."/>
            <person name="Gevers D."/>
            <person name="Zitomersky N.L."/>
            <person name="Coyne M.J."/>
            <person name="Comstock L.E."/>
            <person name="Young S.K."/>
            <person name="Zeng Q."/>
            <person name="Gargeya S."/>
            <person name="Fitzgerald M."/>
            <person name="Haas B."/>
            <person name="Abouelleil A."/>
            <person name="Alvarado L."/>
            <person name="Arachchi H.M."/>
            <person name="Berlin A."/>
            <person name="Chapman S.B."/>
            <person name="Gearin G."/>
            <person name="Goldberg J."/>
            <person name="Griggs A."/>
            <person name="Gujja S."/>
            <person name="Hansen M."/>
            <person name="Heiman D."/>
            <person name="Howarth C."/>
            <person name="Larimer J."/>
            <person name="Lui A."/>
            <person name="MacDonald P.J.P."/>
            <person name="McCowen C."/>
            <person name="Montmayeur A."/>
            <person name="Murphy C."/>
            <person name="Neiman D."/>
            <person name="Pearson M."/>
            <person name="Priest M."/>
            <person name="Roberts A."/>
            <person name="Saif S."/>
            <person name="Shea T."/>
            <person name="Sisk P."/>
            <person name="Stolte C."/>
            <person name="Sykes S."/>
            <person name="Wortman J."/>
            <person name="Nusbaum C."/>
            <person name="Birren B."/>
        </authorList>
    </citation>
    <scope>NUCLEOTIDE SEQUENCE [LARGE SCALE GENOMIC DNA]</scope>
    <source>
        <strain evidence="2 3">CL02T12C19</strain>
    </source>
</reference>